<gene>
    <name evidence="4" type="ORF">KAK03_19040</name>
</gene>
<dbReference type="Pfam" id="PF02308">
    <property type="entry name" value="MgtC"/>
    <property type="match status" value="1"/>
</dbReference>
<dbReference type="Proteomes" id="UP000676246">
    <property type="component" value="Unassembled WGS sequence"/>
</dbReference>
<evidence type="ECO:0000313" key="5">
    <source>
        <dbReference type="Proteomes" id="UP000676246"/>
    </source>
</evidence>
<evidence type="ECO:0000256" key="1">
    <source>
        <dbReference type="SAM" id="Phobius"/>
    </source>
</evidence>
<feature type="transmembrane region" description="Helical" evidence="1">
    <location>
        <begin position="269"/>
        <end position="288"/>
    </location>
</feature>
<keyword evidence="1" id="KW-0472">Membrane</keyword>
<evidence type="ECO:0000259" key="3">
    <source>
        <dbReference type="Pfam" id="PF13194"/>
    </source>
</evidence>
<feature type="transmembrane region" description="Helical" evidence="1">
    <location>
        <begin position="363"/>
        <end position="381"/>
    </location>
</feature>
<feature type="transmembrane region" description="Helical" evidence="1">
    <location>
        <begin position="64"/>
        <end position="84"/>
    </location>
</feature>
<accession>A0A940YMQ1</accession>
<keyword evidence="1" id="KW-1133">Transmembrane helix</keyword>
<keyword evidence="1" id="KW-0812">Transmembrane</keyword>
<feature type="transmembrane region" description="Helical" evidence="1">
    <location>
        <begin position="308"/>
        <end position="329"/>
    </location>
</feature>
<evidence type="ECO:0000259" key="2">
    <source>
        <dbReference type="Pfam" id="PF02308"/>
    </source>
</evidence>
<dbReference type="Pfam" id="PF13194">
    <property type="entry name" value="DUF4010"/>
    <property type="match status" value="1"/>
</dbReference>
<comment type="caution">
    <text evidence="4">The sequence shown here is derived from an EMBL/GenBank/DDBJ whole genome shotgun (WGS) entry which is preliminary data.</text>
</comment>
<dbReference type="PANTHER" id="PTHR39084">
    <property type="entry name" value="MEMBRANE PROTEIN-RELATED"/>
    <property type="match status" value="1"/>
</dbReference>
<evidence type="ECO:0000313" key="4">
    <source>
        <dbReference type="EMBL" id="MBQ0932579.1"/>
    </source>
</evidence>
<feature type="transmembrane region" description="Helical" evidence="1">
    <location>
        <begin position="149"/>
        <end position="168"/>
    </location>
</feature>
<dbReference type="InterPro" id="IPR049177">
    <property type="entry name" value="MgtC_SapB_SrpB_YhiD_N"/>
</dbReference>
<feature type="transmembrane region" description="Helical" evidence="1">
    <location>
        <begin position="335"/>
        <end position="356"/>
    </location>
</feature>
<feature type="transmembrane region" description="Helical" evidence="1">
    <location>
        <begin position="239"/>
        <end position="263"/>
    </location>
</feature>
<feature type="transmembrane region" description="Helical" evidence="1">
    <location>
        <begin position="207"/>
        <end position="227"/>
    </location>
</feature>
<dbReference type="InterPro" id="IPR025105">
    <property type="entry name" value="DUF4010"/>
</dbReference>
<feature type="domain" description="MgtC/SapB/SrpB/YhiD N-terminal" evidence="2">
    <location>
        <begin position="14"/>
        <end position="137"/>
    </location>
</feature>
<dbReference type="AlphaFoldDB" id="A0A940YMQ1"/>
<feature type="domain" description="DUF4010" evidence="3">
    <location>
        <begin position="185"/>
        <end position="392"/>
    </location>
</feature>
<reference evidence="4 5" key="1">
    <citation type="submission" date="2021-04" db="EMBL/GenBank/DDBJ databases">
        <title>The genome sequence of Ideonella sp. 3Y2.</title>
        <authorList>
            <person name="Liu Y."/>
        </authorList>
    </citation>
    <scope>NUCLEOTIDE SEQUENCE [LARGE SCALE GENOMIC DNA]</scope>
    <source>
        <strain evidence="4 5">3Y2</strain>
    </source>
</reference>
<protein>
    <submittedName>
        <fullName evidence="4">MgtC/SapB family protein</fullName>
    </submittedName>
</protein>
<name>A0A940YMQ1_9BURK</name>
<feature type="transmembrane region" description="Helical" evidence="1">
    <location>
        <begin position="40"/>
        <end position="58"/>
    </location>
</feature>
<organism evidence="4 5">
    <name type="scientific">Ideonella alba</name>
    <dbReference type="NCBI Taxonomy" id="2824118"/>
    <lineage>
        <taxon>Bacteria</taxon>
        <taxon>Pseudomonadati</taxon>
        <taxon>Pseudomonadota</taxon>
        <taxon>Betaproteobacteria</taxon>
        <taxon>Burkholderiales</taxon>
        <taxon>Sphaerotilaceae</taxon>
        <taxon>Ideonella</taxon>
    </lineage>
</organism>
<dbReference type="PANTHER" id="PTHR39084:SF1">
    <property type="entry name" value="DUF4010 DOMAIN-CONTAINING PROTEIN"/>
    <property type="match status" value="1"/>
</dbReference>
<feature type="transmembrane region" description="Helical" evidence="1">
    <location>
        <begin position="401"/>
        <end position="419"/>
    </location>
</feature>
<proteinExistence type="predicted"/>
<feature type="transmembrane region" description="Helical" evidence="1">
    <location>
        <begin position="180"/>
        <end position="201"/>
    </location>
</feature>
<sequence>MSGVSLSDLLGVGIALAAGLLIGLERGWHQRDLPDGHRVAGLRTFALIGLLGGLSGLLAQRWGAIVLVVVLAVVALLILAGYIVTARMHSVMGLTTAMAAITTFLVGVLAAGGSTLLASAVAVVTVALLQLKRPMHSGIGKLTESELTSGIQLLLISVVILPVLPDRGFGPFEALNPYKLWWAVVLLALLSFLGFVLMRWFGARRGLTLTALLGGLVSSTATTATLARWAKEAPQWRPLAAGGATLACAAMFGRMAVLVAVAAPALGTATVGTLGAMAVTGAAFGAYLTTREHARDLPDLSTQNPLKLTAAVQFALFLAAVLLAGRFLADRFGDAGLLVTAAISGLVDVDAITLSVGRMVGDGVVGASVAGVAVFLAAAVNQVTKVGLLWVLDSRSLALKVLPAYALMALVGVGAALALG</sequence>
<dbReference type="RefSeq" id="WP_210856257.1">
    <property type="nucleotide sequence ID" value="NZ_JAGQDD010000017.1"/>
</dbReference>
<feature type="transmembrane region" description="Helical" evidence="1">
    <location>
        <begin position="96"/>
        <end position="129"/>
    </location>
</feature>
<keyword evidence="5" id="KW-1185">Reference proteome</keyword>
<feature type="transmembrane region" description="Helical" evidence="1">
    <location>
        <begin position="6"/>
        <end position="28"/>
    </location>
</feature>
<dbReference type="EMBL" id="JAGQDD010000017">
    <property type="protein sequence ID" value="MBQ0932579.1"/>
    <property type="molecule type" value="Genomic_DNA"/>
</dbReference>